<dbReference type="SMR" id="A0A0H3DNG4"/>
<proteinExistence type="inferred from homology"/>
<evidence type="ECO:0000313" key="6">
    <source>
        <dbReference type="Proteomes" id="UP000007756"/>
    </source>
</evidence>
<dbReference type="KEGG" id="mpj:MPNE_0676"/>
<dbReference type="STRING" id="722438.F539_03245"/>
<protein>
    <recommendedName>
        <fullName evidence="3">Co-chaperonin GroES</fullName>
    </recommendedName>
    <alternativeName>
        <fullName evidence="3">10 kDa chaperonin</fullName>
    </alternativeName>
    <alternativeName>
        <fullName evidence="3">Chaperonin-10</fullName>
        <shortName evidence="3">Cpn10</shortName>
    </alternativeName>
</protein>
<dbReference type="Pfam" id="PF00166">
    <property type="entry name" value="Cpn10"/>
    <property type="match status" value="1"/>
</dbReference>
<dbReference type="PRINTS" id="PR00297">
    <property type="entry name" value="CHAPERONIN10"/>
</dbReference>
<dbReference type="eggNOG" id="COG0234">
    <property type="taxonomic scope" value="Bacteria"/>
</dbReference>
<comment type="similarity">
    <text evidence="1 3 4">Belongs to the GroES chaperonin family.</text>
</comment>
<evidence type="ECO:0000256" key="1">
    <source>
        <dbReference type="ARBA" id="ARBA00006975"/>
    </source>
</evidence>
<dbReference type="Gene3D" id="2.30.33.40">
    <property type="entry name" value="GroES chaperonin"/>
    <property type="match status" value="1"/>
</dbReference>
<dbReference type="PATRIC" id="fig|722438.3.peg.652"/>
<evidence type="ECO:0000313" key="5">
    <source>
        <dbReference type="EMBL" id="ADK87242.1"/>
    </source>
</evidence>
<dbReference type="RefSeq" id="WP_010874931.1">
    <property type="nucleotide sequence ID" value="NZ_CP010546.1"/>
</dbReference>
<dbReference type="InterPro" id="IPR011032">
    <property type="entry name" value="GroES-like_sf"/>
</dbReference>
<dbReference type="HAMAP" id="MF_00580">
    <property type="entry name" value="CH10"/>
    <property type="match status" value="1"/>
</dbReference>
<dbReference type="GO" id="GO:0005524">
    <property type="term" value="F:ATP binding"/>
    <property type="evidence" value="ECO:0007669"/>
    <property type="project" value="InterPro"/>
</dbReference>
<dbReference type="SUPFAM" id="SSF50129">
    <property type="entry name" value="GroES-like"/>
    <property type="match status" value="1"/>
</dbReference>
<dbReference type="EMBL" id="CP002077">
    <property type="protein sequence ID" value="ADK87242.1"/>
    <property type="molecule type" value="Genomic_DNA"/>
</dbReference>
<dbReference type="InterPro" id="IPR037124">
    <property type="entry name" value="Chaperonin_GroES_sf"/>
</dbReference>
<sequence>MKITPIHDNILVSLVESNKEEVSQKGIITALANPDKNESAHKGTVVALGAGPAYGKSEKPKYAFGIGDTIYFKEYSGISFEEEGTKYKIISLEDVLAFEKHGNTKTTTVKKGAKKK</sequence>
<dbReference type="AlphaFoldDB" id="A0A0H3DNG4"/>
<dbReference type="PaxDb" id="722438-MPNE_0676"/>
<dbReference type="CDD" id="cd00320">
    <property type="entry name" value="cpn10"/>
    <property type="match status" value="1"/>
</dbReference>
<dbReference type="InterPro" id="IPR020818">
    <property type="entry name" value="Chaperonin_GroES"/>
</dbReference>
<dbReference type="Proteomes" id="UP000007756">
    <property type="component" value="Chromosome"/>
</dbReference>
<reference evidence="5 6" key="1">
    <citation type="journal article" date="2010" name="Appl. Environ. Microbiol.">
        <title>Targeted chromosomal knockouts in Mycoplasma pneumoniae.</title>
        <authorList>
            <person name="Krishnakumar R."/>
            <person name="Assad-Garcia N."/>
            <person name="Benders G.A."/>
            <person name="Phan Q."/>
            <person name="Montague M.G."/>
            <person name="Glass J.I."/>
        </authorList>
    </citation>
    <scope>NUCLEOTIDE SEQUENCE [LARGE SCALE GENOMIC DNA]</scope>
    <source>
        <strain evidence="6">ATCC 15531 / DSM 22911 / NBRC 14401 / NCTC 10119 / FH</strain>
    </source>
</reference>
<dbReference type="GeneID" id="66608743"/>
<evidence type="ECO:0000256" key="4">
    <source>
        <dbReference type="RuleBase" id="RU000535"/>
    </source>
</evidence>
<keyword evidence="3" id="KW-0963">Cytoplasm</keyword>
<dbReference type="GO" id="GO:0005737">
    <property type="term" value="C:cytoplasm"/>
    <property type="evidence" value="ECO:0007669"/>
    <property type="project" value="UniProtKB-SubCell"/>
</dbReference>
<comment type="subunit">
    <text evidence="3">Heptamer of 7 subunits arranged in a ring. Interacts with the chaperonin GroEL.</text>
</comment>
<comment type="subcellular location">
    <subcellularLocation>
        <location evidence="3">Cytoplasm</location>
    </subcellularLocation>
</comment>
<name>A0A0H3DNG4_MYCPB</name>
<dbReference type="NCBIfam" id="NF001536">
    <property type="entry name" value="PRK00364.3-2"/>
    <property type="match status" value="1"/>
</dbReference>
<evidence type="ECO:0000256" key="2">
    <source>
        <dbReference type="ARBA" id="ARBA00023186"/>
    </source>
</evidence>
<keyword evidence="2 3" id="KW-0143">Chaperone</keyword>
<dbReference type="SMART" id="SM00883">
    <property type="entry name" value="Cpn10"/>
    <property type="match status" value="1"/>
</dbReference>
<comment type="function">
    <text evidence="3 4">Together with the chaperonin GroEL, plays an essential role in assisting protein folding. The GroEL-GroES system forms a nano-cage that allows encapsulation of the non-native substrate proteins and provides a physical environment optimized to promote and accelerate protein folding. GroES binds to the apical surface of the GroEL ring, thereby capping the opening of the GroEL channel.</text>
</comment>
<dbReference type="HOGENOM" id="CLU_132825_2_2_14"/>
<gene>
    <name evidence="3 5" type="primary">groS</name>
    <name evidence="3" type="synonym">groES</name>
    <name evidence="5" type="ordered locus">MPNE_0676</name>
</gene>
<evidence type="ECO:0000256" key="3">
    <source>
        <dbReference type="HAMAP-Rule" id="MF_00580"/>
    </source>
</evidence>
<accession>A0A0H3DNG4</accession>
<organism evidence="5 6">
    <name type="scientific">Mycoplasmoides pneumoniae (strain ATCC 15531 / DSM 23978 / CIP 103766 / NBRC 14401 / NCTC 10119 / FH)</name>
    <name type="common">Mycoplasma pneumoniae</name>
    <dbReference type="NCBI Taxonomy" id="722438"/>
    <lineage>
        <taxon>Bacteria</taxon>
        <taxon>Bacillati</taxon>
        <taxon>Mycoplasmatota</taxon>
        <taxon>Mycoplasmoidales</taxon>
        <taxon>Mycoplasmoidaceae</taxon>
        <taxon>Mycoplasmoides</taxon>
    </lineage>
</organism>
<dbReference type="GO" id="GO:0044183">
    <property type="term" value="F:protein folding chaperone"/>
    <property type="evidence" value="ECO:0007669"/>
    <property type="project" value="InterPro"/>
</dbReference>